<comment type="caution">
    <text evidence="1">The sequence shown here is derived from an EMBL/GenBank/DDBJ whole genome shotgun (WGS) entry which is preliminary data.</text>
</comment>
<evidence type="ECO:0000313" key="1">
    <source>
        <dbReference type="EMBL" id="KKN64487.1"/>
    </source>
</evidence>
<accession>A0A0F9SPW9</accession>
<dbReference type="EMBL" id="LAZR01000553">
    <property type="protein sequence ID" value="KKN64487.1"/>
    <property type="molecule type" value="Genomic_DNA"/>
</dbReference>
<organism evidence="1">
    <name type="scientific">marine sediment metagenome</name>
    <dbReference type="NCBI Taxonomy" id="412755"/>
    <lineage>
        <taxon>unclassified sequences</taxon>
        <taxon>metagenomes</taxon>
        <taxon>ecological metagenomes</taxon>
    </lineage>
</organism>
<protein>
    <recommendedName>
        <fullName evidence="2">Transcriptional regulator</fullName>
    </recommendedName>
</protein>
<gene>
    <name evidence="1" type="ORF">LCGC14_0491000</name>
</gene>
<reference evidence="1" key="1">
    <citation type="journal article" date="2015" name="Nature">
        <title>Complex archaea that bridge the gap between prokaryotes and eukaryotes.</title>
        <authorList>
            <person name="Spang A."/>
            <person name="Saw J.H."/>
            <person name="Jorgensen S.L."/>
            <person name="Zaremba-Niedzwiedzka K."/>
            <person name="Martijn J."/>
            <person name="Lind A.E."/>
            <person name="van Eijk R."/>
            <person name="Schleper C."/>
            <person name="Guy L."/>
            <person name="Ettema T.J."/>
        </authorList>
    </citation>
    <scope>NUCLEOTIDE SEQUENCE</scope>
</reference>
<proteinExistence type="predicted"/>
<name>A0A0F9SPW9_9ZZZZ</name>
<sequence length="102" mass="11076">MSQESMFAAIEKVMAERVGKTGGYTVPDKVLDVLSVSPEPMSSREIKLVLMRLKQAHSQTTISTAVGGLIDLGKIEFVGKAQRTVRQTVHTVGVYRAVTKDA</sequence>
<evidence type="ECO:0008006" key="2">
    <source>
        <dbReference type="Google" id="ProtNLM"/>
    </source>
</evidence>
<dbReference type="AlphaFoldDB" id="A0A0F9SPW9"/>